<dbReference type="EMBL" id="CP138203">
    <property type="protein sequence ID" value="WPC72488.1"/>
    <property type="molecule type" value="Genomic_DNA"/>
</dbReference>
<gene>
    <name evidence="3" type="ORF">R8Z52_10095</name>
</gene>
<evidence type="ECO:0000256" key="2">
    <source>
        <dbReference type="SAM" id="SignalP"/>
    </source>
</evidence>
<proteinExistence type="inferred from homology"/>
<reference evidence="3 4" key="1">
    <citation type="submission" date="2023-11" db="EMBL/GenBank/DDBJ databases">
        <title>Plant-associative lifestyle of Vibrio porteresiae and its evolutionary dynamics.</title>
        <authorList>
            <person name="Rameshkumar N."/>
            <person name="Kirti K."/>
        </authorList>
    </citation>
    <scope>NUCLEOTIDE SEQUENCE [LARGE SCALE GENOMIC DNA]</scope>
    <source>
        <strain evidence="3 4">MSSRF30</strain>
    </source>
</reference>
<feature type="chain" id="PRO_5047235443" evidence="2">
    <location>
        <begin position="23"/>
        <end position="321"/>
    </location>
</feature>
<dbReference type="CDD" id="cd07012">
    <property type="entry name" value="PBP2_Bug_TTT"/>
    <property type="match status" value="1"/>
</dbReference>
<dbReference type="Gene3D" id="3.40.190.150">
    <property type="entry name" value="Bordetella uptake gene, domain 1"/>
    <property type="match status" value="1"/>
</dbReference>
<evidence type="ECO:0000313" key="4">
    <source>
        <dbReference type="Proteomes" id="UP001304071"/>
    </source>
</evidence>
<sequence length="321" mass="34346">MLKRLTLLLATTLLAVTFSISAQPVASVHFLIPGGAGGGWDLTARGTGDVLLKAGLAEKVSYQNLSGGGGGKAIAHLVETADRQEDTLMVNSTPIVLRSLAGVFPQSFRDLTPVAATISDFGALVVAANSPYHSWPEVVTAFKKNPRAIKVAGGSARGSMDHLVAAAAFKGHGQDPREVRYIAYDAGGKALASLLSGETQLLSTGFSEVVQLAASGQVRILAITSPTRVAVAPDIPTLNEFGNRFVFANWRGFFAAPGVDSAKVDEWVAMLKAMYATKEWQQVRDRNGWIDSFKAKGEFEQFLYAQEDEMRALMKELGFLQ</sequence>
<keyword evidence="4" id="KW-1185">Reference proteome</keyword>
<evidence type="ECO:0000256" key="1">
    <source>
        <dbReference type="ARBA" id="ARBA00006987"/>
    </source>
</evidence>
<dbReference type="PIRSF" id="PIRSF017082">
    <property type="entry name" value="YflP"/>
    <property type="match status" value="1"/>
</dbReference>
<protein>
    <submittedName>
        <fullName evidence="3">Tripartite tricarboxylate transporter substrate-binding protein</fullName>
    </submittedName>
</protein>
<evidence type="ECO:0000313" key="3">
    <source>
        <dbReference type="EMBL" id="WPC72488.1"/>
    </source>
</evidence>
<organism evidence="3 4">
    <name type="scientific">Vibrio porteresiae DSM 19223</name>
    <dbReference type="NCBI Taxonomy" id="1123496"/>
    <lineage>
        <taxon>Bacteria</taxon>
        <taxon>Pseudomonadati</taxon>
        <taxon>Pseudomonadota</taxon>
        <taxon>Gammaproteobacteria</taxon>
        <taxon>Vibrionales</taxon>
        <taxon>Vibrionaceae</taxon>
        <taxon>Vibrio</taxon>
    </lineage>
</organism>
<comment type="similarity">
    <text evidence="1">Belongs to the UPF0065 (bug) family.</text>
</comment>
<dbReference type="InterPro" id="IPR005064">
    <property type="entry name" value="BUG"/>
</dbReference>
<feature type="signal peptide" evidence="2">
    <location>
        <begin position="1"/>
        <end position="22"/>
    </location>
</feature>
<dbReference type="InterPro" id="IPR042100">
    <property type="entry name" value="Bug_dom1"/>
</dbReference>
<dbReference type="RefSeq" id="WP_261896084.1">
    <property type="nucleotide sequence ID" value="NZ_AP024895.1"/>
</dbReference>
<name>A0ABZ0Q7T3_9VIBR</name>
<dbReference type="PANTHER" id="PTHR42928:SF3">
    <property type="entry name" value="UPF0065 PROTEIN YFLP"/>
    <property type="match status" value="1"/>
</dbReference>
<dbReference type="SUPFAM" id="SSF53850">
    <property type="entry name" value="Periplasmic binding protein-like II"/>
    <property type="match status" value="1"/>
</dbReference>
<keyword evidence="2" id="KW-0732">Signal</keyword>
<dbReference type="Proteomes" id="UP001304071">
    <property type="component" value="Chromosome 1"/>
</dbReference>
<dbReference type="Pfam" id="PF03401">
    <property type="entry name" value="TctC"/>
    <property type="match status" value="1"/>
</dbReference>
<accession>A0ABZ0Q7T3</accession>
<dbReference type="Gene3D" id="3.40.190.10">
    <property type="entry name" value="Periplasmic binding protein-like II"/>
    <property type="match status" value="1"/>
</dbReference>
<dbReference type="PANTHER" id="PTHR42928">
    <property type="entry name" value="TRICARBOXYLATE-BINDING PROTEIN"/>
    <property type="match status" value="1"/>
</dbReference>